<comment type="caution">
    <text evidence="1">The sequence shown here is derived from an EMBL/GenBank/DDBJ whole genome shotgun (WGS) entry which is preliminary data.</text>
</comment>
<evidence type="ECO:0008006" key="3">
    <source>
        <dbReference type="Google" id="ProtNLM"/>
    </source>
</evidence>
<proteinExistence type="predicted"/>
<protein>
    <recommendedName>
        <fullName evidence="3">Transcription factor domain-containing protein</fullName>
    </recommendedName>
</protein>
<accession>A0A550BXK8</accession>
<name>A0A550BXK8_9AGAR</name>
<reference evidence="1 2" key="1">
    <citation type="journal article" date="2019" name="New Phytol.">
        <title>Comparative genomics reveals unique wood-decay strategies and fruiting body development in the Schizophyllaceae.</title>
        <authorList>
            <person name="Almasi E."/>
            <person name="Sahu N."/>
            <person name="Krizsan K."/>
            <person name="Balint B."/>
            <person name="Kovacs G.M."/>
            <person name="Kiss B."/>
            <person name="Cseklye J."/>
            <person name="Drula E."/>
            <person name="Henrissat B."/>
            <person name="Nagy I."/>
            <person name="Chovatia M."/>
            <person name="Adam C."/>
            <person name="LaButti K."/>
            <person name="Lipzen A."/>
            <person name="Riley R."/>
            <person name="Grigoriev I.V."/>
            <person name="Nagy L.G."/>
        </authorList>
    </citation>
    <scope>NUCLEOTIDE SEQUENCE [LARGE SCALE GENOMIC DNA]</scope>
    <source>
        <strain evidence="1 2">NL-1724</strain>
    </source>
</reference>
<sequence>MPSPTPLVPLLSYKDQMTSCGWDFRSHAPQKRILTLCILAAASLVSVEPSYVGYDPSGDRFSAAHLKWDAVSSAPLGSLQMSELGARRKLLSARLHGEAVRQAHQDGITSFASIENATSCFLLNTLDVTYTPNSTHPWAAAAVWQLRTLSELGVIEAVCQLPDISSRDTSCLQWRGFLSLLAVYAMNAGKSLPFSTYDELLICGPSPASLDQMFSQAEHIPPHVAVVQLVRSFTAHGIRLMRDICETLLAVPVRDCPLDDLHVLRLVTAAEHLHAELARYRRFTRRFGDGPGLRLCLHSISLPCCAVAVALYNTLFSRAAGAGGLIGQLRVRARALAVRAVVDTTADVRDVVVTHWLGLNQAGGFEAWARVLVEDVGQTDFECQAAALDDGSLGGYQVSTEERIEALVRLREMIQFSAFIGIERLDAIPAIDAKLERLRARMEERASEMLYHSDILEPAKGTAEASSLPFDIPSPDLWDASTTMDWMPQQGAFDMGALHDTSIDVSHWEEWLYPDVRSDTACAGGS</sequence>
<evidence type="ECO:0000313" key="2">
    <source>
        <dbReference type="Proteomes" id="UP000320762"/>
    </source>
</evidence>
<evidence type="ECO:0000313" key="1">
    <source>
        <dbReference type="EMBL" id="TRM57279.1"/>
    </source>
</evidence>
<dbReference type="OrthoDB" id="2915254at2759"/>
<organism evidence="1 2">
    <name type="scientific">Schizophyllum amplum</name>
    <dbReference type="NCBI Taxonomy" id="97359"/>
    <lineage>
        <taxon>Eukaryota</taxon>
        <taxon>Fungi</taxon>
        <taxon>Dikarya</taxon>
        <taxon>Basidiomycota</taxon>
        <taxon>Agaricomycotina</taxon>
        <taxon>Agaricomycetes</taxon>
        <taxon>Agaricomycetidae</taxon>
        <taxon>Agaricales</taxon>
        <taxon>Schizophyllaceae</taxon>
        <taxon>Schizophyllum</taxon>
    </lineage>
</organism>
<dbReference type="STRING" id="97359.A0A550BXK8"/>
<dbReference type="AlphaFoldDB" id="A0A550BXK8"/>
<dbReference type="EMBL" id="VDMD01000050">
    <property type="protein sequence ID" value="TRM57279.1"/>
    <property type="molecule type" value="Genomic_DNA"/>
</dbReference>
<dbReference type="Proteomes" id="UP000320762">
    <property type="component" value="Unassembled WGS sequence"/>
</dbReference>
<keyword evidence="2" id="KW-1185">Reference proteome</keyword>
<gene>
    <name evidence="1" type="ORF">BD626DRAFT_515654</name>
</gene>